<feature type="domain" description="Band 7" evidence="2">
    <location>
        <begin position="34"/>
        <end position="232"/>
    </location>
</feature>
<gene>
    <name evidence="3" type="ORF">C2134_06655</name>
</gene>
<dbReference type="SUPFAM" id="SSF117892">
    <property type="entry name" value="Band 7/SPFH domain"/>
    <property type="match status" value="1"/>
</dbReference>
<evidence type="ECO:0000259" key="2">
    <source>
        <dbReference type="Pfam" id="PF01145"/>
    </source>
</evidence>
<evidence type="ECO:0000313" key="3">
    <source>
        <dbReference type="EMBL" id="POA99493.1"/>
    </source>
</evidence>
<dbReference type="GO" id="GO:0016020">
    <property type="term" value="C:membrane"/>
    <property type="evidence" value="ECO:0007669"/>
    <property type="project" value="UniProtKB-SubCell"/>
</dbReference>
<proteinExistence type="predicted"/>
<comment type="subcellular location">
    <subcellularLocation>
        <location evidence="1">Membrane</location>
        <topology evidence="1">Single-pass membrane protein</topology>
    </subcellularLocation>
</comment>
<dbReference type="InterPro" id="IPR001107">
    <property type="entry name" value="Band_7"/>
</dbReference>
<dbReference type="InterPro" id="IPR000163">
    <property type="entry name" value="Prohibitin"/>
</dbReference>
<dbReference type="InterPro" id="IPR036013">
    <property type="entry name" value="Band_7/SPFH_dom_sf"/>
</dbReference>
<sequence>MQALKGWMWKLGVAALGLIVLFNILDKTILSWTVINPGYTGIKINRLVDRGISKENVVTGFVFYNPIQSVVVVYPTFVQREVWTRSATEGSPANEELSFNTKDSVPVAIDVAVSYLLRADKVPEFYTRFRADDISNWTHGYLRDTARNIVVAIGSEYSFDDINGVKKEEFLNRVAAELNRRTQPIGVTIQQFGLVGALRPPPELANAVNAKTKAIQDSIRTENEVRAAQAEARKKVAIAEGEAAANRALASSLDDRLLAWERLKLQRAYIDKWNGQMPGVVSGEGGGMLLNIPAPAVQK</sequence>
<comment type="caution">
    <text evidence="3">The sequence shown here is derived from an EMBL/GenBank/DDBJ whole genome shotgun (WGS) entry which is preliminary data.</text>
</comment>
<dbReference type="Pfam" id="PF01145">
    <property type="entry name" value="Band_7"/>
    <property type="match status" value="1"/>
</dbReference>
<dbReference type="PANTHER" id="PTHR23222:SF0">
    <property type="entry name" value="PROHIBITIN 1"/>
    <property type="match status" value="1"/>
</dbReference>
<dbReference type="Proteomes" id="UP000236416">
    <property type="component" value="Unassembled WGS sequence"/>
</dbReference>
<reference evidence="3 4" key="1">
    <citation type="submission" date="2018-01" db="EMBL/GenBank/DDBJ databases">
        <title>Genomic Sequence of Chromobacterium MWU13-2610 from wild cranberry bogs within the Cape Cod National Seashore.</title>
        <authorList>
            <person name="O'Hara-Hanley K."/>
            <person name="Soby S."/>
            <person name="Harrison A."/>
        </authorList>
    </citation>
    <scope>NUCLEOTIDE SEQUENCE [LARGE SCALE GENOMIC DNA]</scope>
    <source>
        <strain evidence="3 4">MWU13-2610</strain>
    </source>
</reference>
<dbReference type="Gene3D" id="3.30.479.30">
    <property type="entry name" value="Band 7 domain"/>
    <property type="match status" value="1"/>
</dbReference>
<organism evidence="3 4">
    <name type="scientific">Chromobacterium sinusclupearum</name>
    <dbReference type="NCBI Taxonomy" id="2077146"/>
    <lineage>
        <taxon>Bacteria</taxon>
        <taxon>Pseudomonadati</taxon>
        <taxon>Pseudomonadota</taxon>
        <taxon>Betaproteobacteria</taxon>
        <taxon>Neisseriales</taxon>
        <taxon>Chromobacteriaceae</taxon>
        <taxon>Chromobacterium</taxon>
    </lineage>
</organism>
<protein>
    <recommendedName>
        <fullName evidence="2">Band 7 domain-containing protein</fullName>
    </recommendedName>
</protein>
<keyword evidence="4" id="KW-1185">Reference proteome</keyword>
<name>A0A2K4MQZ6_9NEIS</name>
<dbReference type="CDD" id="cd03401">
    <property type="entry name" value="SPFH_prohibitin"/>
    <property type="match status" value="1"/>
</dbReference>
<evidence type="ECO:0000313" key="4">
    <source>
        <dbReference type="Proteomes" id="UP000236416"/>
    </source>
</evidence>
<dbReference type="AlphaFoldDB" id="A0A2K4MQZ6"/>
<evidence type="ECO:0000256" key="1">
    <source>
        <dbReference type="ARBA" id="ARBA00004167"/>
    </source>
</evidence>
<accession>A0A2K4MQZ6</accession>
<dbReference type="EMBL" id="PPTF01000020">
    <property type="protein sequence ID" value="POA99493.1"/>
    <property type="molecule type" value="Genomic_DNA"/>
</dbReference>
<dbReference type="RefSeq" id="WP_103318676.1">
    <property type="nucleotide sequence ID" value="NZ_PPTF01000020.1"/>
</dbReference>
<dbReference type="PANTHER" id="PTHR23222">
    <property type="entry name" value="PROHIBITIN"/>
    <property type="match status" value="1"/>
</dbReference>